<keyword evidence="6 9" id="KW-1133">Transmembrane helix</keyword>
<dbReference type="Gene3D" id="3.10.20.310">
    <property type="entry name" value="membrane protein fhac"/>
    <property type="match status" value="1"/>
</dbReference>
<evidence type="ECO:0000256" key="5">
    <source>
        <dbReference type="ARBA" id="ARBA00022692"/>
    </source>
</evidence>
<evidence type="ECO:0000256" key="2">
    <source>
        <dbReference type="ARBA" id="ARBA00022475"/>
    </source>
</evidence>
<gene>
    <name evidence="9 12" type="primary">ftsQ</name>
    <name evidence="12" type="ORF">OLMES_4694</name>
</gene>
<evidence type="ECO:0000259" key="11">
    <source>
        <dbReference type="PROSITE" id="PS51779"/>
    </source>
</evidence>
<dbReference type="Proteomes" id="UP000196027">
    <property type="component" value="Chromosome"/>
</dbReference>
<dbReference type="GO" id="GO:0005886">
    <property type="term" value="C:plasma membrane"/>
    <property type="evidence" value="ECO:0007669"/>
    <property type="project" value="UniProtKB-SubCell"/>
</dbReference>
<keyword evidence="8 9" id="KW-0131">Cell cycle</keyword>
<dbReference type="InterPro" id="IPR034746">
    <property type="entry name" value="POTRA"/>
</dbReference>
<comment type="subunit">
    <text evidence="9">Part of a complex composed of FtsB, FtsL and FtsQ.</text>
</comment>
<evidence type="ECO:0000256" key="10">
    <source>
        <dbReference type="SAM" id="MobiDB-lite"/>
    </source>
</evidence>
<dbReference type="GO" id="GO:0032153">
    <property type="term" value="C:cell division site"/>
    <property type="evidence" value="ECO:0007669"/>
    <property type="project" value="UniProtKB-UniRule"/>
</dbReference>
<dbReference type="GO" id="GO:0043093">
    <property type="term" value="P:FtsZ-dependent cytokinesis"/>
    <property type="evidence" value="ECO:0007669"/>
    <property type="project" value="UniProtKB-UniRule"/>
</dbReference>
<feature type="domain" description="POTRA" evidence="11">
    <location>
        <begin position="98"/>
        <end position="167"/>
    </location>
</feature>
<dbReference type="KEGG" id="ome:OLMES_4694"/>
<evidence type="ECO:0000256" key="9">
    <source>
        <dbReference type="HAMAP-Rule" id="MF_00911"/>
    </source>
</evidence>
<sequence length="318" mass="35935">MNLPVKKKSNSPNRKPTARAGKVLKKKGASGARPKSPSPLVVLRSDIRQAITGLVATINAVVQWLARHQIALFRIAGVTALVFIVQGLQNVFYSQLDDPIEHVQVSGQLDFIHEPTLKRQMETVLGQGFFSVDIDQFKFDLERLPWIDKASVRRVWPRKIEVHVIEQIPVAHWRVNGENQTERMGLLNPYGEVFAPWAVAEGSEDYLSSLPRLVGPKNQAQEVLREYADIRKTLDAQAIALQVLVVENRGAVSLTLENGVEIRLGREDVTEKLDRFVRVYQNYLRDKSEKIEMIDARYTNGIAIKWRLIEDASEVAKG</sequence>
<dbReference type="InterPro" id="IPR005548">
    <property type="entry name" value="Cell_div_FtsQ/DivIB_C"/>
</dbReference>
<keyword evidence="2 9" id="KW-1003">Cell membrane</keyword>
<dbReference type="PROSITE" id="PS51779">
    <property type="entry name" value="POTRA"/>
    <property type="match status" value="1"/>
</dbReference>
<keyword evidence="13" id="KW-1185">Reference proteome</keyword>
<evidence type="ECO:0000313" key="13">
    <source>
        <dbReference type="Proteomes" id="UP000196027"/>
    </source>
</evidence>
<evidence type="ECO:0000256" key="3">
    <source>
        <dbReference type="ARBA" id="ARBA00022519"/>
    </source>
</evidence>
<dbReference type="PANTHER" id="PTHR35851">
    <property type="entry name" value="CELL DIVISION PROTEIN FTSQ"/>
    <property type="match status" value="1"/>
</dbReference>
<protein>
    <recommendedName>
        <fullName evidence="9">Cell division protein FtsQ</fullName>
    </recommendedName>
</protein>
<comment type="subcellular location">
    <subcellularLocation>
        <location evidence="9">Cell inner membrane</location>
        <topology evidence="9">Single-pass type II membrane protein</topology>
    </subcellularLocation>
    <subcellularLocation>
        <location evidence="1">Membrane</location>
    </subcellularLocation>
    <text evidence="9">Localizes to the division septum.</text>
</comment>
<accession>A0A1Y0IEV5</accession>
<dbReference type="InterPro" id="IPR045335">
    <property type="entry name" value="FtsQ_C_sf"/>
</dbReference>
<keyword evidence="4 9" id="KW-0132">Cell division</keyword>
<name>A0A1Y0IEV5_9GAMM</name>
<dbReference type="Gene3D" id="3.40.50.11690">
    <property type="entry name" value="Cell division protein FtsQ/DivIB"/>
    <property type="match status" value="1"/>
</dbReference>
<keyword evidence="5 9" id="KW-0812">Transmembrane</keyword>
<evidence type="ECO:0000256" key="8">
    <source>
        <dbReference type="ARBA" id="ARBA00023306"/>
    </source>
</evidence>
<dbReference type="InterPro" id="IPR026579">
    <property type="entry name" value="FtsQ"/>
</dbReference>
<dbReference type="GO" id="GO:0090529">
    <property type="term" value="P:cell septum assembly"/>
    <property type="evidence" value="ECO:0007669"/>
    <property type="project" value="InterPro"/>
</dbReference>
<evidence type="ECO:0000313" key="12">
    <source>
        <dbReference type="EMBL" id="ARU58689.1"/>
    </source>
</evidence>
<organism evidence="12 13">
    <name type="scientific">Oleiphilus messinensis</name>
    <dbReference type="NCBI Taxonomy" id="141451"/>
    <lineage>
        <taxon>Bacteria</taxon>
        <taxon>Pseudomonadati</taxon>
        <taxon>Pseudomonadota</taxon>
        <taxon>Gammaproteobacteria</taxon>
        <taxon>Oceanospirillales</taxon>
        <taxon>Oleiphilaceae</taxon>
        <taxon>Oleiphilus</taxon>
    </lineage>
</organism>
<evidence type="ECO:0000256" key="7">
    <source>
        <dbReference type="ARBA" id="ARBA00023136"/>
    </source>
</evidence>
<dbReference type="Pfam" id="PF08478">
    <property type="entry name" value="POTRA_1"/>
    <property type="match status" value="1"/>
</dbReference>
<keyword evidence="3 9" id="KW-0997">Cell inner membrane</keyword>
<keyword evidence="7 9" id="KW-0472">Membrane</keyword>
<evidence type="ECO:0000256" key="4">
    <source>
        <dbReference type="ARBA" id="ARBA00022618"/>
    </source>
</evidence>
<comment type="similarity">
    <text evidence="9">Belongs to the FtsQ/DivIB family. FtsQ subfamily.</text>
</comment>
<proteinExistence type="inferred from homology"/>
<dbReference type="HAMAP" id="MF_00911">
    <property type="entry name" value="FtsQ_subfam"/>
    <property type="match status" value="1"/>
</dbReference>
<comment type="function">
    <text evidence="9">Essential cell division protein. May link together the upstream cell division proteins, which are predominantly cytoplasmic, with the downstream cell division proteins, which are predominantly periplasmic. May control correct divisome assembly.</text>
</comment>
<dbReference type="OrthoDB" id="9790370at2"/>
<dbReference type="EMBL" id="CP021425">
    <property type="protein sequence ID" value="ARU58689.1"/>
    <property type="molecule type" value="Genomic_DNA"/>
</dbReference>
<feature type="region of interest" description="Disordered" evidence="10">
    <location>
        <begin position="1"/>
        <end position="37"/>
    </location>
</feature>
<dbReference type="AlphaFoldDB" id="A0A1Y0IEV5"/>
<reference evidence="12 13" key="1">
    <citation type="submission" date="2017-05" db="EMBL/GenBank/DDBJ databases">
        <title>Genomic insights into alkan degradation activity of Oleiphilus messinensis.</title>
        <authorList>
            <person name="Kozyavkin S.A."/>
            <person name="Slesarev A.I."/>
            <person name="Golyshin P.N."/>
            <person name="Korzhenkov A."/>
            <person name="Golyshina O.N."/>
            <person name="Toshchakov S.V."/>
        </authorList>
    </citation>
    <scope>NUCLEOTIDE SEQUENCE [LARGE SCALE GENOMIC DNA]</scope>
    <source>
        <strain evidence="12 13">ME102</strain>
    </source>
</reference>
<dbReference type="PANTHER" id="PTHR35851:SF1">
    <property type="entry name" value="CELL DIVISION PROTEIN FTSQ"/>
    <property type="match status" value="1"/>
</dbReference>
<evidence type="ECO:0000256" key="6">
    <source>
        <dbReference type="ARBA" id="ARBA00022989"/>
    </source>
</evidence>
<dbReference type="Pfam" id="PF03799">
    <property type="entry name" value="FtsQ_DivIB_C"/>
    <property type="match status" value="1"/>
</dbReference>
<evidence type="ECO:0000256" key="1">
    <source>
        <dbReference type="ARBA" id="ARBA00004370"/>
    </source>
</evidence>
<dbReference type="InterPro" id="IPR013685">
    <property type="entry name" value="POTRA_FtsQ_type"/>
</dbReference>